<dbReference type="Pfam" id="PF13484">
    <property type="entry name" value="Fer4_16"/>
    <property type="match status" value="1"/>
</dbReference>
<dbReference type="InterPro" id="IPR017900">
    <property type="entry name" value="4Fe4S_Fe_S_CS"/>
</dbReference>
<evidence type="ECO:0000313" key="10">
    <source>
        <dbReference type="EMBL" id="MSR91622.1"/>
    </source>
</evidence>
<dbReference type="NCBIfam" id="TIGR00276">
    <property type="entry name" value="tRNA epoxyqueuosine(34) reductase QueG"/>
    <property type="match status" value="1"/>
</dbReference>
<dbReference type="PROSITE" id="PS51379">
    <property type="entry name" value="4FE4S_FER_2"/>
    <property type="match status" value="1"/>
</dbReference>
<dbReference type="GO" id="GO:0052693">
    <property type="term" value="F:epoxyqueuosine reductase activity"/>
    <property type="evidence" value="ECO:0007669"/>
    <property type="project" value="UniProtKB-EC"/>
</dbReference>
<dbReference type="PROSITE" id="PS00198">
    <property type="entry name" value="4FE4S_FER_1"/>
    <property type="match status" value="1"/>
</dbReference>
<keyword evidence="5" id="KW-0671">Queuosine biosynthesis</keyword>
<dbReference type="GO" id="GO:0046872">
    <property type="term" value="F:metal ion binding"/>
    <property type="evidence" value="ECO:0007669"/>
    <property type="project" value="UniProtKB-KW"/>
</dbReference>
<evidence type="ECO:0000256" key="5">
    <source>
        <dbReference type="ARBA" id="ARBA00022785"/>
    </source>
</evidence>
<dbReference type="InterPro" id="IPR013542">
    <property type="entry name" value="QueG_DUF1730"/>
</dbReference>
<dbReference type="PANTHER" id="PTHR30002:SF4">
    <property type="entry name" value="EPOXYQUEUOSINE REDUCTASE"/>
    <property type="match status" value="1"/>
</dbReference>
<evidence type="ECO:0000256" key="2">
    <source>
        <dbReference type="ARBA" id="ARBA00022490"/>
    </source>
</evidence>
<keyword evidence="4" id="KW-0479">Metal-binding</keyword>
<keyword evidence="7" id="KW-0408">Iron</keyword>
<evidence type="ECO:0000256" key="8">
    <source>
        <dbReference type="ARBA" id="ARBA00023014"/>
    </source>
</evidence>
<evidence type="ECO:0000256" key="7">
    <source>
        <dbReference type="ARBA" id="ARBA00023004"/>
    </source>
</evidence>
<reference evidence="10 11" key="1">
    <citation type="submission" date="2019-08" db="EMBL/GenBank/DDBJ databases">
        <title>In-depth cultivation of the pig gut microbiome towards novel bacterial diversity and tailored functional studies.</title>
        <authorList>
            <person name="Wylensek D."/>
            <person name="Hitch T.C.A."/>
            <person name="Clavel T."/>
        </authorList>
    </citation>
    <scope>NUCLEOTIDE SEQUENCE [LARGE SCALE GENOMIC DNA]</scope>
    <source>
        <strain evidence="10 11">WCA-383-APC-5B</strain>
    </source>
</reference>
<organism evidence="10 11">
    <name type="scientific">Inconstantimicrobium porci</name>
    <dbReference type="NCBI Taxonomy" id="2652291"/>
    <lineage>
        <taxon>Bacteria</taxon>
        <taxon>Bacillati</taxon>
        <taxon>Bacillota</taxon>
        <taxon>Clostridia</taxon>
        <taxon>Eubacteriales</taxon>
        <taxon>Clostridiaceae</taxon>
        <taxon>Inconstantimicrobium</taxon>
    </lineage>
</organism>
<name>A0A7X2T1H2_9CLOT</name>
<dbReference type="SUPFAM" id="SSF46548">
    <property type="entry name" value="alpha-helical ferredoxin"/>
    <property type="match status" value="1"/>
</dbReference>
<keyword evidence="6 10" id="KW-0560">Oxidoreductase</keyword>
<gene>
    <name evidence="10" type="primary">queG</name>
    <name evidence="10" type="ORF">FYJ33_09425</name>
</gene>
<dbReference type="EC" id="1.17.99.6" evidence="10"/>
<evidence type="ECO:0000259" key="9">
    <source>
        <dbReference type="PROSITE" id="PS51379"/>
    </source>
</evidence>
<keyword evidence="8" id="KW-0411">Iron-sulfur</keyword>
<dbReference type="Pfam" id="PF08331">
    <property type="entry name" value="QueG_DUF1730"/>
    <property type="match status" value="1"/>
</dbReference>
<keyword evidence="1" id="KW-0004">4Fe-4S</keyword>
<dbReference type="InterPro" id="IPR017896">
    <property type="entry name" value="4Fe4S_Fe-S-bd"/>
</dbReference>
<keyword evidence="2" id="KW-0963">Cytoplasm</keyword>
<protein>
    <submittedName>
        <fullName evidence="10">tRNA epoxyqueuosine(34) reductase QueG</fullName>
        <ecNumber evidence="10">1.17.99.6</ecNumber>
    </submittedName>
</protein>
<feature type="domain" description="4Fe-4S ferredoxin-type" evidence="9">
    <location>
        <begin position="172"/>
        <end position="201"/>
    </location>
</feature>
<dbReference type="AlphaFoldDB" id="A0A7X2T1H2"/>
<evidence type="ECO:0000256" key="6">
    <source>
        <dbReference type="ARBA" id="ARBA00023002"/>
    </source>
</evidence>
<dbReference type="GO" id="GO:0008616">
    <property type="term" value="P:tRNA queuosine(34) biosynthetic process"/>
    <property type="evidence" value="ECO:0007669"/>
    <property type="project" value="UniProtKB-KW"/>
</dbReference>
<comment type="caution">
    <text evidence="10">The sequence shown here is derived from an EMBL/GenBank/DDBJ whole genome shotgun (WGS) entry which is preliminary data.</text>
</comment>
<evidence type="ECO:0000256" key="3">
    <source>
        <dbReference type="ARBA" id="ARBA00022694"/>
    </source>
</evidence>
<evidence type="ECO:0000256" key="4">
    <source>
        <dbReference type="ARBA" id="ARBA00022723"/>
    </source>
</evidence>
<dbReference type="InterPro" id="IPR004453">
    <property type="entry name" value="QueG"/>
</dbReference>
<keyword evidence="11" id="KW-1185">Reference proteome</keyword>
<evidence type="ECO:0000256" key="1">
    <source>
        <dbReference type="ARBA" id="ARBA00022485"/>
    </source>
</evidence>
<dbReference type="EMBL" id="VULX01000013">
    <property type="protein sequence ID" value="MSR91622.1"/>
    <property type="molecule type" value="Genomic_DNA"/>
</dbReference>
<proteinExistence type="predicted"/>
<keyword evidence="3" id="KW-0819">tRNA processing</keyword>
<sequence length="325" mass="38124">MLKKDIEKFCASLGLDTIGFIRCRRFEELRAFYQYRKENNLQNEFEEDDIEKRINPNVYMDDGKTIISIAFPYYHDDHAENNGFSVYTKRFDYHRVVRKYLDQICAFIETLGGKAEAFVDSNSLPERYIAYLCGVGFIGKNNMIITRKYGSYVFLGEIITDLEFECEDNGSFENISDYTECGECKICLEECPTKAINNHRRNPNICLSYITQKKDISDKEIKLLKGNIFGCDFCQLKCPYNEVAECNVLDDFKTIDYMNENAEVYADMDNKYFKEKISCTSCGWRGKNVIRRNAIINIKHNGREIEKYRGNSEYINKYIERLNDK</sequence>
<dbReference type="RefSeq" id="WP_154531517.1">
    <property type="nucleotide sequence ID" value="NZ_JAQXTV010000173.1"/>
</dbReference>
<evidence type="ECO:0000313" key="11">
    <source>
        <dbReference type="Proteomes" id="UP000460287"/>
    </source>
</evidence>
<dbReference type="Proteomes" id="UP000460287">
    <property type="component" value="Unassembled WGS sequence"/>
</dbReference>
<dbReference type="GO" id="GO:0051539">
    <property type="term" value="F:4 iron, 4 sulfur cluster binding"/>
    <property type="evidence" value="ECO:0007669"/>
    <property type="project" value="UniProtKB-KW"/>
</dbReference>
<accession>A0A7X2T1H2</accession>
<dbReference type="PANTHER" id="PTHR30002">
    <property type="entry name" value="EPOXYQUEUOSINE REDUCTASE"/>
    <property type="match status" value="1"/>
</dbReference>